<dbReference type="PANTHER" id="PTHR43179:SF7">
    <property type="entry name" value="RHAMNOSYLTRANSFERASE WBBL"/>
    <property type="match status" value="1"/>
</dbReference>
<comment type="caution">
    <text evidence="2">The sequence shown here is derived from an EMBL/GenBank/DDBJ whole genome shotgun (WGS) entry which is preliminary data.</text>
</comment>
<dbReference type="InterPro" id="IPR001173">
    <property type="entry name" value="Glyco_trans_2-like"/>
</dbReference>
<proteinExistence type="predicted"/>
<keyword evidence="3" id="KW-1185">Reference proteome</keyword>
<evidence type="ECO:0000313" key="2">
    <source>
        <dbReference type="EMBL" id="GAW95743.1"/>
    </source>
</evidence>
<dbReference type="Pfam" id="PF00535">
    <property type="entry name" value="Glycos_transf_2"/>
    <property type="match status" value="2"/>
</dbReference>
<evidence type="ECO:0000259" key="1">
    <source>
        <dbReference type="Pfam" id="PF00535"/>
    </source>
</evidence>
<dbReference type="Gene3D" id="3.90.550.10">
    <property type="entry name" value="Spore Coat Polysaccharide Biosynthesis Protein SpsA, Chain A"/>
    <property type="match status" value="2"/>
</dbReference>
<dbReference type="GO" id="GO:0016740">
    <property type="term" value="F:transferase activity"/>
    <property type="evidence" value="ECO:0007669"/>
    <property type="project" value="UniProtKB-KW"/>
</dbReference>
<organism evidence="2 3">
    <name type="scientific">Colwellia marinimaniae</name>
    <dbReference type="NCBI Taxonomy" id="1513592"/>
    <lineage>
        <taxon>Bacteria</taxon>
        <taxon>Pseudomonadati</taxon>
        <taxon>Pseudomonadota</taxon>
        <taxon>Gammaproteobacteria</taxon>
        <taxon>Alteromonadales</taxon>
        <taxon>Colwelliaceae</taxon>
        <taxon>Colwellia</taxon>
    </lineage>
</organism>
<accession>A0ABQ0MTP0</accession>
<gene>
    <name evidence="2" type="ORF">MTCD1_01346</name>
</gene>
<feature type="domain" description="Glycosyltransferase 2-like" evidence="1">
    <location>
        <begin position="321"/>
        <end position="447"/>
    </location>
</feature>
<dbReference type="EMBL" id="BDQM01000008">
    <property type="protein sequence ID" value="GAW95743.1"/>
    <property type="molecule type" value="Genomic_DNA"/>
</dbReference>
<dbReference type="InterPro" id="IPR029044">
    <property type="entry name" value="Nucleotide-diphossugar_trans"/>
</dbReference>
<name>A0ABQ0MTP0_9GAMM</name>
<keyword evidence="2" id="KW-0808">Transferase</keyword>
<feature type="domain" description="Glycosyltransferase 2-like" evidence="1">
    <location>
        <begin position="65"/>
        <end position="222"/>
    </location>
</feature>
<evidence type="ECO:0000313" key="3">
    <source>
        <dbReference type="Proteomes" id="UP000197068"/>
    </source>
</evidence>
<reference evidence="2 3" key="1">
    <citation type="submission" date="2017-06" db="EMBL/GenBank/DDBJ databases">
        <title>Whole Genome Sequences of Colwellia marinimaniae MTCD1.</title>
        <authorList>
            <person name="Kusumoto H."/>
            <person name="Inoue M."/>
            <person name="Tanikawa K."/>
            <person name="Maeji H."/>
            <person name="Cameron J.H."/>
            <person name="Bartlett D.H."/>
        </authorList>
    </citation>
    <scope>NUCLEOTIDE SEQUENCE [LARGE SCALE GENOMIC DNA]</scope>
    <source>
        <strain evidence="2 3">MTCD1</strain>
    </source>
</reference>
<dbReference type="Proteomes" id="UP000197068">
    <property type="component" value="Unassembled WGS sequence"/>
</dbReference>
<dbReference type="CDD" id="cd04186">
    <property type="entry name" value="GT_2_like_c"/>
    <property type="match status" value="1"/>
</dbReference>
<protein>
    <submittedName>
        <fullName evidence="2">Glycosyl transferase family 2</fullName>
    </submittedName>
</protein>
<dbReference type="SUPFAM" id="SSF53448">
    <property type="entry name" value="Nucleotide-diphospho-sugar transferases"/>
    <property type="match status" value="2"/>
</dbReference>
<dbReference type="RefSeq" id="WP_143760091.1">
    <property type="nucleotide sequence ID" value="NZ_BDQM01000008.1"/>
</dbReference>
<dbReference type="CDD" id="cd04184">
    <property type="entry name" value="GT2_RfbC_Mx_like"/>
    <property type="match status" value="1"/>
</dbReference>
<dbReference type="PANTHER" id="PTHR43179">
    <property type="entry name" value="RHAMNOSYLTRANSFERASE WBBL"/>
    <property type="match status" value="1"/>
</dbReference>
<sequence>MKLKQILSYKTKQRLKKLKPLYALYHRFVTWKMTKARYNPYTHWVNHIEPNLWQAVVDDQKMLISVVVPIYNPPKNFLKKCVDSVLAQTYGNWQLVLVDDASTDSRVKKYLKTLSDPRIKVIYAQHNGHISKATNMGIEVCEGDFIALLDHDDLLAPQALNEVVAAIAANPNWQWLYSDEDFINENGARVVPHFKSDWNPFLLHAHNYITHFCVYKSDLLKTLKGCRVGFEGAQDYDLALRASEVLSSQQIGHISKILYHWRMHEGSTALNSDAKSYTVALGKKALTEHLQRKSINAVVDYGNLDNYFHVKYKPLAWPKVSIVIPTRDHKRVLETCIRSILQKTDYPDYEIVVMDNQTSDLDALSYLSTINKLKNINVFKHDKVFNYSEINNVAVAKANGEVVVLLNNDTEVISHDWLLQLVGLAMQPDVGCVGAKLLYPDQSIQHAGIVMGLGGYAAHSHRRTPEGSNGYFNRPHVNQVMSGVTGACLAIRKQTYLAVGGLDTDFQVAYNDVDFCLKVKSSGFYNVYCAGAQLYHFESKTRGDDGESADKVQRFDKEKALLLDRWQAEIEHDPYYSPHLTRDAEDFTIRLRY</sequence>